<accession>A0A2S6MVG2</accession>
<evidence type="ECO:0000313" key="1">
    <source>
        <dbReference type="EMBL" id="PPQ26351.1"/>
    </source>
</evidence>
<gene>
    <name evidence="1" type="ORF">CCR94_22155</name>
</gene>
<dbReference type="InterPro" id="IPR050214">
    <property type="entry name" value="Cys_Synth/Cystath_Beta-Synth"/>
</dbReference>
<dbReference type="EMBL" id="NHSJ01000134">
    <property type="protein sequence ID" value="PPQ26351.1"/>
    <property type="molecule type" value="Genomic_DNA"/>
</dbReference>
<dbReference type="OrthoDB" id="5176350at2"/>
<keyword evidence="2" id="KW-1185">Reference proteome</keyword>
<sequence length="89" mass="9169">MAATLHRYDEIVAVDDVDAYRLARELASTEGSSVGPSSGAALWSAMKVLSRPENLGATAVVILPDSGERYLSAGIFARGADGSKEAASA</sequence>
<dbReference type="AlphaFoldDB" id="A0A2S6MVG2"/>
<protein>
    <recommendedName>
        <fullName evidence="3">Tryptophan synthase beta chain-like PALP domain-containing protein</fullName>
    </recommendedName>
</protein>
<dbReference type="PANTHER" id="PTHR10314">
    <property type="entry name" value="CYSTATHIONINE BETA-SYNTHASE"/>
    <property type="match status" value="1"/>
</dbReference>
<dbReference type="Gene3D" id="3.40.50.1100">
    <property type="match status" value="1"/>
</dbReference>
<evidence type="ECO:0000313" key="2">
    <source>
        <dbReference type="Proteomes" id="UP000239089"/>
    </source>
</evidence>
<dbReference type="RefSeq" id="WP_104510468.1">
    <property type="nucleotide sequence ID" value="NZ_JACIGC010000004.1"/>
</dbReference>
<evidence type="ECO:0008006" key="3">
    <source>
        <dbReference type="Google" id="ProtNLM"/>
    </source>
</evidence>
<proteinExistence type="predicted"/>
<comment type="caution">
    <text evidence="1">The sequence shown here is derived from an EMBL/GenBank/DDBJ whole genome shotgun (WGS) entry which is preliminary data.</text>
</comment>
<name>A0A2S6MVG2_9HYPH</name>
<dbReference type="Proteomes" id="UP000239089">
    <property type="component" value="Unassembled WGS sequence"/>
</dbReference>
<reference evidence="1 2" key="1">
    <citation type="journal article" date="2018" name="Arch. Microbiol.">
        <title>New insights into the metabolic potential of the phototrophic purple bacterium Rhodopila globiformis DSM 161(T) from its draft genome sequence and evidence for a vanadium-dependent nitrogenase.</title>
        <authorList>
            <person name="Imhoff J.F."/>
            <person name="Rahn T."/>
            <person name="Kunzel S."/>
            <person name="Neulinger S.C."/>
        </authorList>
    </citation>
    <scope>NUCLEOTIDE SEQUENCE [LARGE SCALE GENOMIC DNA]</scope>
    <source>
        <strain evidence="1 2">DSM 16996</strain>
    </source>
</reference>
<organism evidence="1 2">
    <name type="scientific">Rhodoblastus sphagnicola</name>
    <dbReference type="NCBI Taxonomy" id="333368"/>
    <lineage>
        <taxon>Bacteria</taxon>
        <taxon>Pseudomonadati</taxon>
        <taxon>Pseudomonadota</taxon>
        <taxon>Alphaproteobacteria</taxon>
        <taxon>Hyphomicrobiales</taxon>
        <taxon>Rhodoblastaceae</taxon>
        <taxon>Rhodoblastus</taxon>
    </lineage>
</organism>
<dbReference type="InterPro" id="IPR036052">
    <property type="entry name" value="TrpB-like_PALP_sf"/>
</dbReference>
<dbReference type="SUPFAM" id="SSF53686">
    <property type="entry name" value="Tryptophan synthase beta subunit-like PLP-dependent enzymes"/>
    <property type="match status" value="1"/>
</dbReference>